<evidence type="ECO:0000259" key="1">
    <source>
        <dbReference type="Pfam" id="PF13629"/>
    </source>
</evidence>
<dbReference type="Proteomes" id="UP000601789">
    <property type="component" value="Unassembled WGS sequence"/>
</dbReference>
<accession>A0ABS0SC98</accession>
<dbReference type="RefSeq" id="WP_198476332.1">
    <property type="nucleotide sequence ID" value="NZ_JADGMQ010000005.1"/>
</dbReference>
<dbReference type="Pfam" id="PF13629">
    <property type="entry name" value="T2SS-T3SS_pil_N"/>
    <property type="match status" value="1"/>
</dbReference>
<evidence type="ECO:0000313" key="2">
    <source>
        <dbReference type="EMBL" id="MBI1620923.1"/>
    </source>
</evidence>
<dbReference type="EMBL" id="JADGMQ010000005">
    <property type="protein sequence ID" value="MBI1620923.1"/>
    <property type="molecule type" value="Genomic_DNA"/>
</dbReference>
<protein>
    <submittedName>
        <fullName evidence="2">Pilus assembly protein N-terminal domain-containing protein</fullName>
    </submittedName>
</protein>
<proteinExistence type="predicted"/>
<organism evidence="2 3">
    <name type="scientific">Aquamicrobium zhengzhouense</name>
    <dbReference type="NCBI Taxonomy" id="2781738"/>
    <lineage>
        <taxon>Bacteria</taxon>
        <taxon>Pseudomonadati</taxon>
        <taxon>Pseudomonadota</taxon>
        <taxon>Alphaproteobacteria</taxon>
        <taxon>Hyphomicrobiales</taxon>
        <taxon>Phyllobacteriaceae</taxon>
        <taxon>Aquamicrobium</taxon>
    </lineage>
</organism>
<name>A0ABS0SC98_9HYPH</name>
<sequence length="142" mass="15048">MLRQVSVYLSSAILGMAVATLMVGAASAEPIMVEMNQARIVKLARAADTIIIGNPNIADASVQDASTLVLTGKGFGVTNMVVIDADGEVIVDEQIAVSRNTANTVRVYRRAQVQTLSCSPFCEGAYMNEAEQQAQSAQNFGH</sequence>
<gene>
    <name evidence="2" type="ORF">IOD40_09645</name>
</gene>
<dbReference type="InterPro" id="IPR032789">
    <property type="entry name" value="T2SS-T3SS_pil_N"/>
</dbReference>
<keyword evidence="3" id="KW-1185">Reference proteome</keyword>
<reference evidence="2 3" key="1">
    <citation type="submission" date="2020-10" db="EMBL/GenBank/DDBJ databases">
        <title>Aquamicrobium zhengzhouensis sp. nov., a exopolysaccharide producing bacterium isolated from farmland soil.</title>
        <authorList>
            <person name="Wang X."/>
        </authorList>
    </citation>
    <scope>NUCLEOTIDE SEQUENCE [LARGE SCALE GENOMIC DNA]</scope>
    <source>
        <strain evidence="3">cd-1</strain>
    </source>
</reference>
<evidence type="ECO:0000313" key="3">
    <source>
        <dbReference type="Proteomes" id="UP000601789"/>
    </source>
</evidence>
<feature type="domain" description="Pilus formation protein N-terminal" evidence="1">
    <location>
        <begin position="28"/>
        <end position="98"/>
    </location>
</feature>
<comment type="caution">
    <text evidence="2">The sequence shown here is derived from an EMBL/GenBank/DDBJ whole genome shotgun (WGS) entry which is preliminary data.</text>
</comment>